<dbReference type="Proteomes" id="UP000593758">
    <property type="component" value="Chromosome"/>
</dbReference>
<reference evidence="1 2" key="1">
    <citation type="submission" date="2020-10" db="EMBL/GenBank/DDBJ databases">
        <title>Haloactinobacterium sp. RN3S43, a bacterium isolated from saline soil.</title>
        <authorList>
            <person name="Sun J.-Q."/>
        </authorList>
    </citation>
    <scope>NUCLEOTIDE SEQUENCE [LARGE SCALE GENOMIC DNA]</scope>
    <source>
        <strain evidence="1 2">RN3S43</strain>
    </source>
</reference>
<accession>A0A7M1SPP8</accession>
<evidence type="ECO:0000313" key="1">
    <source>
        <dbReference type="EMBL" id="QOR69536.1"/>
    </source>
</evidence>
<proteinExistence type="predicted"/>
<keyword evidence="2" id="KW-1185">Reference proteome</keyword>
<dbReference type="KEGG" id="halt:IM660_12700"/>
<protein>
    <recommendedName>
        <fullName evidence="3">HTH luxR-type domain-containing protein</fullName>
    </recommendedName>
</protein>
<dbReference type="InterPro" id="IPR036388">
    <property type="entry name" value="WH-like_DNA-bd_sf"/>
</dbReference>
<dbReference type="RefSeq" id="WP_193495982.1">
    <property type="nucleotide sequence ID" value="NZ_CP063169.1"/>
</dbReference>
<sequence length="328" mass="35822">MGGHMALSEELTRLLAAALSIRAPDAAHLAEVTGQKLEDVSACLDALRRRGFLDLADGSVTYRRPEVPVSQEVGQDLQSMIRTLQQTTAGLNTTLGTLPQLMQAWEVGGADERTIAADVARGPDAAAEAWLLHFTRDTPTWCDLCLPDVARVLAQRPTERPVADWTSIAMADLRIRLVVSRADTNDKRIRPALERMLEQGAEVRSHPDPPSMFWVSDHAVAGLPATWGEPWPSRVVTVRSAPVAESVAALFATTWHAATPLSREQRSWDPMLALMNQGMTMEAAAARLGMAQRTARRRVADAMAYFGVSSHFALGAAWGRARAEDDRE</sequence>
<dbReference type="EMBL" id="CP063169">
    <property type="protein sequence ID" value="QOR69536.1"/>
    <property type="molecule type" value="Genomic_DNA"/>
</dbReference>
<evidence type="ECO:0008006" key="3">
    <source>
        <dbReference type="Google" id="ProtNLM"/>
    </source>
</evidence>
<organism evidence="1 2">
    <name type="scientific">Ruania alkalisoli</name>
    <dbReference type="NCBI Taxonomy" id="2779775"/>
    <lineage>
        <taxon>Bacteria</taxon>
        <taxon>Bacillati</taxon>
        <taxon>Actinomycetota</taxon>
        <taxon>Actinomycetes</taxon>
        <taxon>Micrococcales</taxon>
        <taxon>Ruaniaceae</taxon>
        <taxon>Ruania</taxon>
    </lineage>
</organism>
<dbReference type="Gene3D" id="1.10.10.10">
    <property type="entry name" value="Winged helix-like DNA-binding domain superfamily/Winged helix DNA-binding domain"/>
    <property type="match status" value="1"/>
</dbReference>
<gene>
    <name evidence="1" type="ORF">IM660_12700</name>
</gene>
<evidence type="ECO:0000313" key="2">
    <source>
        <dbReference type="Proteomes" id="UP000593758"/>
    </source>
</evidence>
<name>A0A7M1SPP8_9MICO</name>
<dbReference type="AlphaFoldDB" id="A0A7M1SPP8"/>